<evidence type="ECO:0000256" key="1">
    <source>
        <dbReference type="ARBA" id="ARBA00001974"/>
    </source>
</evidence>
<dbReference type="eggNOG" id="KOG0042">
    <property type="taxonomic scope" value="Eukaryota"/>
</dbReference>
<dbReference type="SUPFAM" id="SSF51905">
    <property type="entry name" value="FAD/NAD(P)-binding domain"/>
    <property type="match status" value="1"/>
</dbReference>
<dbReference type="Pfam" id="PF16901">
    <property type="entry name" value="DAO_C"/>
    <property type="match status" value="1"/>
</dbReference>
<dbReference type="AlphaFoldDB" id="K8ELC3"/>
<evidence type="ECO:0000256" key="7">
    <source>
        <dbReference type="RuleBase" id="RU361217"/>
    </source>
</evidence>
<evidence type="ECO:0000256" key="3">
    <source>
        <dbReference type="ARBA" id="ARBA00013029"/>
    </source>
</evidence>
<name>K8ELC3_9CHLO</name>
<evidence type="ECO:0000256" key="2">
    <source>
        <dbReference type="ARBA" id="ARBA00007330"/>
    </source>
</evidence>
<dbReference type="RefSeq" id="XP_007509907.1">
    <property type="nucleotide sequence ID" value="XM_007509845.1"/>
</dbReference>
<keyword evidence="6 7" id="KW-0560">Oxidoreductase</keyword>
<dbReference type="Gene3D" id="3.30.9.10">
    <property type="entry name" value="D-Amino Acid Oxidase, subunit A, domain 2"/>
    <property type="match status" value="2"/>
</dbReference>
<dbReference type="EMBL" id="FO082267">
    <property type="protein sequence ID" value="CCO19022.1"/>
    <property type="molecule type" value="Genomic_DNA"/>
</dbReference>
<evidence type="ECO:0000256" key="4">
    <source>
        <dbReference type="ARBA" id="ARBA00022630"/>
    </source>
</evidence>
<evidence type="ECO:0000259" key="8">
    <source>
        <dbReference type="Pfam" id="PF01266"/>
    </source>
</evidence>
<dbReference type="GO" id="GO:0005739">
    <property type="term" value="C:mitochondrion"/>
    <property type="evidence" value="ECO:0007669"/>
    <property type="project" value="TreeGrafter"/>
</dbReference>
<comment type="catalytic activity">
    <reaction evidence="7">
        <text>a quinone + sn-glycerol 3-phosphate = dihydroxyacetone phosphate + a quinol</text>
        <dbReference type="Rhea" id="RHEA:18977"/>
        <dbReference type="ChEBI" id="CHEBI:24646"/>
        <dbReference type="ChEBI" id="CHEBI:57597"/>
        <dbReference type="ChEBI" id="CHEBI:57642"/>
        <dbReference type="ChEBI" id="CHEBI:132124"/>
        <dbReference type="EC" id="1.1.5.3"/>
    </reaction>
</comment>
<feature type="domain" description="FAD dependent oxidoreductase" evidence="8">
    <location>
        <begin position="94"/>
        <end position="509"/>
    </location>
</feature>
<dbReference type="STRING" id="41875.K8ELC3"/>
<organism evidence="10 11">
    <name type="scientific">Bathycoccus prasinos</name>
    <dbReference type="NCBI Taxonomy" id="41875"/>
    <lineage>
        <taxon>Eukaryota</taxon>
        <taxon>Viridiplantae</taxon>
        <taxon>Chlorophyta</taxon>
        <taxon>Mamiellophyceae</taxon>
        <taxon>Mamiellales</taxon>
        <taxon>Bathycoccaceae</taxon>
        <taxon>Bathycoccus</taxon>
    </lineage>
</organism>
<proteinExistence type="inferred from homology"/>
<dbReference type="InterPro" id="IPR000447">
    <property type="entry name" value="G3P_DH_FAD-dep"/>
</dbReference>
<protein>
    <recommendedName>
        <fullName evidence="3 7">Glycerol-3-phosphate dehydrogenase</fullName>
        <ecNumber evidence="3 7">1.1.5.3</ecNumber>
    </recommendedName>
</protein>
<dbReference type="PROSITE" id="PS00978">
    <property type="entry name" value="FAD_G3PDH_2"/>
    <property type="match status" value="1"/>
</dbReference>
<dbReference type="Pfam" id="PF01266">
    <property type="entry name" value="DAO"/>
    <property type="match status" value="1"/>
</dbReference>
<comment type="similarity">
    <text evidence="2 7">Belongs to the FAD-dependent glycerol-3-phosphate dehydrogenase family.</text>
</comment>
<dbReference type="Gene3D" id="1.10.8.870">
    <property type="entry name" value="Alpha-glycerophosphate oxidase, cap domain"/>
    <property type="match status" value="1"/>
</dbReference>
<feature type="domain" description="Alpha-glycerophosphate oxidase C-terminal" evidence="9">
    <location>
        <begin position="528"/>
        <end position="654"/>
    </location>
</feature>
<evidence type="ECO:0000259" key="9">
    <source>
        <dbReference type="Pfam" id="PF16901"/>
    </source>
</evidence>
<dbReference type="GeneID" id="19012432"/>
<dbReference type="PANTHER" id="PTHR11985">
    <property type="entry name" value="GLYCEROL-3-PHOSPHATE DEHYDROGENASE"/>
    <property type="match status" value="1"/>
</dbReference>
<keyword evidence="5" id="KW-0274">FAD</keyword>
<dbReference type="InterPro" id="IPR006076">
    <property type="entry name" value="FAD-dep_OxRdtase"/>
</dbReference>
<reference evidence="10 11" key="1">
    <citation type="submission" date="2011-10" db="EMBL/GenBank/DDBJ databases">
        <authorList>
            <person name="Genoscope - CEA"/>
        </authorList>
    </citation>
    <scope>NUCLEOTIDE SEQUENCE [LARGE SCALE GENOMIC DNA]</scope>
    <source>
        <strain evidence="10 11">RCC 1105</strain>
    </source>
</reference>
<keyword evidence="11" id="KW-1185">Reference proteome</keyword>
<dbReference type="PROSITE" id="PS00977">
    <property type="entry name" value="FAD_G3PDH_1"/>
    <property type="match status" value="1"/>
</dbReference>
<dbReference type="InterPro" id="IPR036188">
    <property type="entry name" value="FAD/NAD-bd_sf"/>
</dbReference>
<evidence type="ECO:0000313" key="11">
    <source>
        <dbReference type="Proteomes" id="UP000198341"/>
    </source>
</evidence>
<keyword evidence="4 7" id="KW-0285">Flavoprotein</keyword>
<accession>K8ELC3</accession>
<dbReference type="InterPro" id="IPR038299">
    <property type="entry name" value="DAO_C_sf"/>
</dbReference>
<dbReference type="InterPro" id="IPR031656">
    <property type="entry name" value="DAO_C"/>
</dbReference>
<gene>
    <name evidence="10" type="ordered locus">Bathy12g02810</name>
</gene>
<evidence type="ECO:0000313" key="10">
    <source>
        <dbReference type="EMBL" id="CCO19022.1"/>
    </source>
</evidence>
<dbReference type="Gene3D" id="3.50.50.60">
    <property type="entry name" value="FAD/NAD(P)-binding domain"/>
    <property type="match status" value="2"/>
</dbReference>
<sequence>MFHRTVSRSLAVAASSVVGISAATYYGRNNKEGSGGGLPQEPWSNVDKPLPTRAEMFREIERRIGLHSTRNKKNGGAAENNDYDKDDKDDDKFDLLVIGGGATGSGVALDAQTRGLKTILVERDDFASGTSSKSTKLVHGGVRYLEKAVFNLDYGQLKLVFEALKERKVLLQNAPHLSHVLMIATPCYEWYEVPYYWAGMKAYDLVAGTSALTFSSFATSSRTIMEFPTVAKRKVLIDDEEEARKIRERDDVDEILSTEEPTMGKSLKGSVLYSDGQFDDARLNVALAVTAAHAGAVVLNHCSVVDLLKDDDVNREKVTGAILKDEETGKTHAVRAKVIVNCAGPFADDVRALDDPSKATKEKKMVSPSLGTHVVLPKYYVPEKFGMIIPKTKDGRVVFLLPWLDHAVAGTTDIALKPGEKTPKEPLATQDEVDYILETIAPYLALQPHRQEVLSVWSGARPLAKDPTKTNSSDLSRDHVIAKETPSDVIVVAGGKWTTYRLMAEETVDLVLKTMRESGENVNAIASCRTSNMGVIGAHGHKDSLSASVAQSGGDGFGGSNPDPDVSRHLATSYGDRAMAVASLASFAGLEKRLHPNVPVIEAEVVYAARAEFCRSASDFLARRSRMAFLDVQASEMATNRVVELLAKELKWGWRRRRAETKKTKEFLKSFRAS</sequence>
<dbReference type="OrthoDB" id="264015at2759"/>
<dbReference type="KEGG" id="bpg:Bathy12g02810"/>
<dbReference type="EC" id="1.1.5.3" evidence="3 7"/>
<dbReference type="PANTHER" id="PTHR11985:SF15">
    <property type="entry name" value="GLYCEROL-3-PHOSPHATE DEHYDROGENASE, MITOCHONDRIAL"/>
    <property type="match status" value="1"/>
</dbReference>
<dbReference type="GO" id="GO:0006072">
    <property type="term" value="P:glycerol-3-phosphate metabolic process"/>
    <property type="evidence" value="ECO:0007669"/>
    <property type="project" value="UniProtKB-UniRule"/>
</dbReference>
<dbReference type="Proteomes" id="UP000198341">
    <property type="component" value="Chromosome 12"/>
</dbReference>
<comment type="cofactor">
    <cofactor evidence="1 7">
        <name>FAD</name>
        <dbReference type="ChEBI" id="CHEBI:57692"/>
    </cofactor>
</comment>
<evidence type="ECO:0000256" key="6">
    <source>
        <dbReference type="ARBA" id="ARBA00023002"/>
    </source>
</evidence>
<dbReference type="GO" id="GO:0004368">
    <property type="term" value="F:glycerol-3-phosphate dehydrogenase (quinone) activity"/>
    <property type="evidence" value="ECO:0007669"/>
    <property type="project" value="UniProtKB-EC"/>
</dbReference>
<evidence type="ECO:0000256" key="5">
    <source>
        <dbReference type="ARBA" id="ARBA00022827"/>
    </source>
</evidence>
<dbReference type="PRINTS" id="PR01001">
    <property type="entry name" value="FADG3PDH"/>
</dbReference>